<dbReference type="EMBL" id="CM031818">
    <property type="protein sequence ID" value="KAG6638475.1"/>
    <property type="molecule type" value="Genomic_DNA"/>
</dbReference>
<accession>A0A8T1P759</accession>
<organism evidence="1 2">
    <name type="scientific">Carya illinoinensis</name>
    <name type="common">Pecan</name>
    <dbReference type="NCBI Taxonomy" id="32201"/>
    <lineage>
        <taxon>Eukaryota</taxon>
        <taxon>Viridiplantae</taxon>
        <taxon>Streptophyta</taxon>
        <taxon>Embryophyta</taxon>
        <taxon>Tracheophyta</taxon>
        <taxon>Spermatophyta</taxon>
        <taxon>Magnoliopsida</taxon>
        <taxon>eudicotyledons</taxon>
        <taxon>Gunneridae</taxon>
        <taxon>Pentapetalae</taxon>
        <taxon>rosids</taxon>
        <taxon>fabids</taxon>
        <taxon>Fagales</taxon>
        <taxon>Juglandaceae</taxon>
        <taxon>Carya</taxon>
    </lineage>
</organism>
<keyword evidence="2" id="KW-1185">Reference proteome</keyword>
<comment type="caution">
    <text evidence="1">The sequence shown here is derived from an EMBL/GenBank/DDBJ whole genome shotgun (WGS) entry which is preliminary data.</text>
</comment>
<proteinExistence type="predicted"/>
<evidence type="ECO:0000313" key="1">
    <source>
        <dbReference type="EMBL" id="KAG6638475.1"/>
    </source>
</evidence>
<reference evidence="1" key="1">
    <citation type="submission" date="2020-12" db="EMBL/GenBank/DDBJ databases">
        <title>WGS assembly of Carya illinoinensis cv. Pawnee.</title>
        <authorList>
            <person name="Platts A."/>
            <person name="Shu S."/>
            <person name="Wright S."/>
            <person name="Barry K."/>
            <person name="Edger P."/>
            <person name="Pires J.C."/>
            <person name="Schmutz J."/>
        </authorList>
    </citation>
    <scope>NUCLEOTIDE SEQUENCE</scope>
    <source>
        <tissue evidence="1">Leaf</tissue>
    </source>
</reference>
<sequence length="72" mass="8495">MTPAFQLQTSQIVHQLPYKREVKIICKWKLYMLRLIFISTCTLHNYRNNLLPQNFSSQSKIRTQAPLDVCAI</sequence>
<evidence type="ECO:0000313" key="2">
    <source>
        <dbReference type="Proteomes" id="UP000811609"/>
    </source>
</evidence>
<dbReference type="Proteomes" id="UP000811609">
    <property type="component" value="Chromosome 10"/>
</dbReference>
<gene>
    <name evidence="1" type="ORF">CIPAW_10G037000</name>
</gene>
<dbReference type="AlphaFoldDB" id="A0A8T1P759"/>
<protein>
    <submittedName>
        <fullName evidence="1">Uncharacterized protein</fullName>
    </submittedName>
</protein>
<name>A0A8T1P759_CARIL</name>